<evidence type="ECO:0000313" key="1">
    <source>
        <dbReference type="EMBL" id="GBP76347.1"/>
    </source>
</evidence>
<protein>
    <submittedName>
        <fullName evidence="1">Uncharacterized protein</fullName>
    </submittedName>
</protein>
<sequence length="181" mass="20657">MKTSQGQRSAKIHQQSPRTTASSVMFLICSRLPNIFCGGGNHGLINKEDSHSGSESFNRTLHGSEFEVTVREQNVMYGDKQPSIEALRIRLANARDFNRVVCVKYVKIVYSESRNSVLCNSMRLEHANFELILHQHLEISRIFNSPTNFKRGIVFGLIGVVSTNRFDIDRQTSFRSQPRPW</sequence>
<evidence type="ECO:0000313" key="2">
    <source>
        <dbReference type="Proteomes" id="UP000299102"/>
    </source>
</evidence>
<dbReference type="AlphaFoldDB" id="A0A4C1YPL3"/>
<keyword evidence="2" id="KW-1185">Reference proteome</keyword>
<gene>
    <name evidence="1" type="ORF">EVAR_52989_1</name>
</gene>
<organism evidence="1 2">
    <name type="scientific">Eumeta variegata</name>
    <name type="common">Bagworm moth</name>
    <name type="synonym">Eumeta japonica</name>
    <dbReference type="NCBI Taxonomy" id="151549"/>
    <lineage>
        <taxon>Eukaryota</taxon>
        <taxon>Metazoa</taxon>
        <taxon>Ecdysozoa</taxon>
        <taxon>Arthropoda</taxon>
        <taxon>Hexapoda</taxon>
        <taxon>Insecta</taxon>
        <taxon>Pterygota</taxon>
        <taxon>Neoptera</taxon>
        <taxon>Endopterygota</taxon>
        <taxon>Lepidoptera</taxon>
        <taxon>Glossata</taxon>
        <taxon>Ditrysia</taxon>
        <taxon>Tineoidea</taxon>
        <taxon>Psychidae</taxon>
        <taxon>Oiketicinae</taxon>
        <taxon>Eumeta</taxon>
    </lineage>
</organism>
<dbReference type="Proteomes" id="UP000299102">
    <property type="component" value="Unassembled WGS sequence"/>
</dbReference>
<proteinExistence type="predicted"/>
<comment type="caution">
    <text evidence="1">The sequence shown here is derived from an EMBL/GenBank/DDBJ whole genome shotgun (WGS) entry which is preliminary data.</text>
</comment>
<dbReference type="EMBL" id="BGZK01001288">
    <property type="protein sequence ID" value="GBP76347.1"/>
    <property type="molecule type" value="Genomic_DNA"/>
</dbReference>
<name>A0A4C1YPL3_EUMVA</name>
<reference evidence="1 2" key="1">
    <citation type="journal article" date="2019" name="Commun. Biol.">
        <title>The bagworm genome reveals a unique fibroin gene that provides high tensile strength.</title>
        <authorList>
            <person name="Kono N."/>
            <person name="Nakamura H."/>
            <person name="Ohtoshi R."/>
            <person name="Tomita M."/>
            <person name="Numata K."/>
            <person name="Arakawa K."/>
        </authorList>
    </citation>
    <scope>NUCLEOTIDE SEQUENCE [LARGE SCALE GENOMIC DNA]</scope>
</reference>
<accession>A0A4C1YPL3</accession>